<accession>A0A239ALY9</accession>
<organism evidence="1 2">
    <name type="scientific">Haloechinothrix alba</name>
    <dbReference type="NCBI Taxonomy" id="664784"/>
    <lineage>
        <taxon>Bacteria</taxon>
        <taxon>Bacillati</taxon>
        <taxon>Actinomycetota</taxon>
        <taxon>Actinomycetes</taxon>
        <taxon>Pseudonocardiales</taxon>
        <taxon>Pseudonocardiaceae</taxon>
        <taxon>Haloechinothrix</taxon>
    </lineage>
</organism>
<sequence>MDYLEHGRTFLNRRANAGSDQNYLDFQIILGKVRPFT</sequence>
<keyword evidence="2" id="KW-1185">Reference proteome</keyword>
<reference evidence="1 2" key="1">
    <citation type="submission" date="2017-06" db="EMBL/GenBank/DDBJ databases">
        <authorList>
            <person name="Kim H.J."/>
            <person name="Triplett B.A."/>
        </authorList>
    </citation>
    <scope>NUCLEOTIDE SEQUENCE [LARGE SCALE GENOMIC DNA]</scope>
    <source>
        <strain evidence="1 2">DSM 45207</strain>
    </source>
</reference>
<dbReference type="Proteomes" id="UP000198348">
    <property type="component" value="Unassembled WGS sequence"/>
</dbReference>
<evidence type="ECO:0000313" key="1">
    <source>
        <dbReference type="EMBL" id="SNR95943.1"/>
    </source>
</evidence>
<gene>
    <name evidence="1" type="ORF">SAMN06265360_1455</name>
</gene>
<protein>
    <submittedName>
        <fullName evidence="1">Uncharacterized protein</fullName>
    </submittedName>
</protein>
<evidence type="ECO:0000313" key="2">
    <source>
        <dbReference type="Proteomes" id="UP000198348"/>
    </source>
</evidence>
<dbReference type="AlphaFoldDB" id="A0A239ALY9"/>
<proteinExistence type="predicted"/>
<name>A0A239ALY9_9PSEU</name>
<dbReference type="EMBL" id="FZNW01000045">
    <property type="protein sequence ID" value="SNR95943.1"/>
    <property type="molecule type" value="Genomic_DNA"/>
</dbReference>